<dbReference type="GO" id="GO:0006508">
    <property type="term" value="P:proteolysis"/>
    <property type="evidence" value="ECO:0007669"/>
    <property type="project" value="UniProtKB-KW"/>
</dbReference>
<evidence type="ECO:0000256" key="9">
    <source>
        <dbReference type="PIRSR" id="PIRSR634015-1"/>
    </source>
</evidence>
<dbReference type="CDD" id="cd09599">
    <property type="entry name" value="M1_LTA4H"/>
    <property type="match status" value="1"/>
</dbReference>
<evidence type="ECO:0000313" key="14">
    <source>
        <dbReference type="Proteomes" id="UP000027195"/>
    </source>
</evidence>
<dbReference type="InterPro" id="IPR038502">
    <property type="entry name" value="M1_LTA-4_hydro/amino_C_sf"/>
</dbReference>
<comment type="subcellular location">
    <subcellularLocation>
        <location evidence="1">Cytoplasm</location>
    </subcellularLocation>
</comment>
<dbReference type="Gene3D" id="2.60.40.1730">
    <property type="entry name" value="tricorn interacting facor f3 domain"/>
    <property type="match status" value="1"/>
</dbReference>
<organism evidence="13 14">
    <name type="scientific">Botryobasidium botryosum (strain FD-172 SS1)</name>
    <dbReference type="NCBI Taxonomy" id="930990"/>
    <lineage>
        <taxon>Eukaryota</taxon>
        <taxon>Fungi</taxon>
        <taxon>Dikarya</taxon>
        <taxon>Basidiomycota</taxon>
        <taxon>Agaricomycotina</taxon>
        <taxon>Agaricomycetes</taxon>
        <taxon>Cantharellales</taxon>
        <taxon>Botryobasidiaceae</taxon>
        <taxon>Botryobasidium</taxon>
    </lineage>
</organism>
<dbReference type="FunFam" id="3.30.2010.30:FF:000001">
    <property type="entry name" value="Leukotriene A(4) hydrolase"/>
    <property type="match status" value="1"/>
</dbReference>
<dbReference type="STRING" id="930990.A0A067N178"/>
<evidence type="ECO:0000256" key="2">
    <source>
        <dbReference type="ARBA" id="ARBA00010136"/>
    </source>
</evidence>
<dbReference type="Pfam" id="PF17900">
    <property type="entry name" value="Peptidase_M1_N"/>
    <property type="match status" value="1"/>
</dbReference>
<dbReference type="InterPro" id="IPR049980">
    <property type="entry name" value="LTA4H_cat"/>
</dbReference>
<dbReference type="InterPro" id="IPR014782">
    <property type="entry name" value="Peptidase_M1_dom"/>
</dbReference>
<feature type="binding site" evidence="11">
    <location>
        <position position="322"/>
    </location>
    <ligand>
        <name>Zn(2+)</name>
        <dbReference type="ChEBI" id="CHEBI:29105"/>
        <note>catalytic</note>
    </ligand>
</feature>
<reference evidence="14" key="1">
    <citation type="journal article" date="2014" name="Proc. Natl. Acad. Sci. U.S.A.">
        <title>Extensive sampling of basidiomycete genomes demonstrates inadequacy of the white-rot/brown-rot paradigm for wood decay fungi.</title>
        <authorList>
            <person name="Riley R."/>
            <person name="Salamov A.A."/>
            <person name="Brown D.W."/>
            <person name="Nagy L.G."/>
            <person name="Floudas D."/>
            <person name="Held B.W."/>
            <person name="Levasseur A."/>
            <person name="Lombard V."/>
            <person name="Morin E."/>
            <person name="Otillar R."/>
            <person name="Lindquist E.A."/>
            <person name="Sun H."/>
            <person name="LaButti K.M."/>
            <person name="Schmutz J."/>
            <person name="Jabbour D."/>
            <person name="Luo H."/>
            <person name="Baker S.E."/>
            <person name="Pisabarro A.G."/>
            <person name="Walton J.D."/>
            <person name="Blanchette R.A."/>
            <person name="Henrissat B."/>
            <person name="Martin F."/>
            <person name="Cullen D."/>
            <person name="Hibbett D.S."/>
            <person name="Grigoriev I.V."/>
        </authorList>
    </citation>
    <scope>NUCLEOTIDE SEQUENCE [LARGE SCALE GENOMIC DNA]</scope>
    <source>
        <strain evidence="14">FD-172 SS1</strain>
    </source>
</reference>
<dbReference type="Pfam" id="PF09127">
    <property type="entry name" value="Leuk-A4-hydro_C"/>
    <property type="match status" value="1"/>
</dbReference>
<accession>A0A067N178</accession>
<feature type="active site" description="Proton acceptor" evidence="9">
    <location>
        <position position="300"/>
    </location>
</feature>
<dbReference type="PANTHER" id="PTHR45726">
    <property type="entry name" value="LEUKOTRIENE A-4 HYDROLASE"/>
    <property type="match status" value="1"/>
</dbReference>
<keyword evidence="4" id="KW-0645">Protease</keyword>
<dbReference type="InterPro" id="IPR015211">
    <property type="entry name" value="Peptidase_M1_C"/>
</dbReference>
<keyword evidence="14" id="KW-1185">Reference proteome</keyword>
<dbReference type="GO" id="GO:0005829">
    <property type="term" value="C:cytosol"/>
    <property type="evidence" value="ECO:0007669"/>
    <property type="project" value="TreeGrafter"/>
</dbReference>
<name>A0A067N178_BOTB1</name>
<dbReference type="GO" id="GO:0004177">
    <property type="term" value="F:aminopeptidase activity"/>
    <property type="evidence" value="ECO:0007669"/>
    <property type="project" value="TreeGrafter"/>
</dbReference>
<dbReference type="SUPFAM" id="SSF55486">
    <property type="entry name" value="Metalloproteases ('zincins'), catalytic domain"/>
    <property type="match status" value="1"/>
</dbReference>
<dbReference type="GO" id="GO:0008237">
    <property type="term" value="F:metallopeptidase activity"/>
    <property type="evidence" value="ECO:0007669"/>
    <property type="project" value="UniProtKB-KW"/>
</dbReference>
<dbReference type="InterPro" id="IPR045357">
    <property type="entry name" value="Aminopeptidase_N-like_N"/>
</dbReference>
<keyword evidence="5 11" id="KW-0479">Metal-binding</keyword>
<feature type="binding site" evidence="11">
    <location>
        <position position="299"/>
    </location>
    <ligand>
        <name>Zn(2+)</name>
        <dbReference type="ChEBI" id="CHEBI:29105"/>
        <note>catalytic</note>
    </ligand>
</feature>
<dbReference type="InParanoid" id="A0A067N178"/>
<dbReference type="Gene3D" id="3.30.2010.30">
    <property type="match status" value="1"/>
</dbReference>
<feature type="binding site" evidence="10">
    <location>
        <begin position="131"/>
        <end position="133"/>
    </location>
    <ligand>
        <name>a peptide</name>
        <dbReference type="ChEBI" id="CHEBI:60466"/>
    </ligand>
</feature>
<dbReference type="SUPFAM" id="SSF48371">
    <property type="entry name" value="ARM repeat"/>
    <property type="match status" value="1"/>
</dbReference>
<dbReference type="GO" id="GO:0008270">
    <property type="term" value="F:zinc ion binding"/>
    <property type="evidence" value="ECO:0007669"/>
    <property type="project" value="InterPro"/>
</dbReference>
<dbReference type="FunFam" id="1.10.390.10:FF:000003">
    <property type="entry name" value="Leukotriene A(4) hydrolase"/>
    <property type="match status" value="1"/>
</dbReference>
<sequence length="627" mass="71263">MADPTTQSNYLDISTKHVHFDWTINWEKRTISGSATHTLIAHRDGVDKVIFDTSALDITSVEVGDSEQQYTLGDQHKVMGSALVIPLHASLGPNTELRVKVTYSTTPSAAAIGWLEKEQTAGRQYEYLYTQCQAIYARSLAPLQDTPAIRITYSADVRSSLPVLLSALRLSPPTDHPHTPGDIVEYKYNQPSPIASYLIAIASGNLVYRAFPPVAGKSWSTGVWTEPETLEAAYWEFSKDTGRYVATAEELITQYDYGVYDLLVLPPSFPYGGMENACLTFVTPTLLAGDRSLVDVVAHEISHSWFGNNVGNANASHFWLNEGFTTYTERLLQHYVHSPAERDFSYIIGRKGLLDDLKLYESRPKYQRLVIRFEHGEDPDDAYSSVPYEKGSNFILYLERLLGGLEVFLPYVRDYASTFRGKAITTDEWKAHLFLYWEKHGGEKKLQLLRTVDWDAWLYGEGLNLPVEIKYDTSLATNAYALAHRWDKSRNADESKLEFKPSDLDSFNANQKVVFLERLQLAEPLPASHIHVLTRTYGFDTTLNDEIRLRWYKLALATDAAPIYASRAADWVVDKRGVKGRMKFCRPVFRAVYEVDSELARYTWEENRQFFHPIARKLIDKDLGLTE</sequence>
<dbReference type="Gene3D" id="1.10.390.10">
    <property type="entry name" value="Neutral Protease Domain 2"/>
    <property type="match status" value="1"/>
</dbReference>
<keyword evidence="7 11" id="KW-0862">Zinc</keyword>
<feature type="domain" description="Peptidase M1 leukotriene A4 hydrolase/aminopeptidase C-terminal" evidence="12">
    <location>
        <begin position="474"/>
        <end position="623"/>
    </location>
</feature>
<evidence type="ECO:0000256" key="8">
    <source>
        <dbReference type="ARBA" id="ARBA00023049"/>
    </source>
</evidence>
<dbReference type="Gene3D" id="1.25.40.320">
    <property type="entry name" value="Peptidase M1, leukotriene A4 hydrolase/aminopeptidase C-terminal domain"/>
    <property type="match status" value="1"/>
</dbReference>
<evidence type="ECO:0000256" key="5">
    <source>
        <dbReference type="ARBA" id="ARBA00022723"/>
    </source>
</evidence>
<dbReference type="InterPro" id="IPR016024">
    <property type="entry name" value="ARM-type_fold"/>
</dbReference>
<dbReference type="FunCoup" id="A0A067N178">
    <property type="interactions" value="634"/>
</dbReference>
<dbReference type="HOGENOM" id="CLU_014505_1_2_1"/>
<dbReference type="Pfam" id="PF01433">
    <property type="entry name" value="Peptidase_M1"/>
    <property type="match status" value="1"/>
</dbReference>
<keyword evidence="6" id="KW-0378">Hydrolase</keyword>
<dbReference type="PANTHER" id="PTHR45726:SF3">
    <property type="entry name" value="LEUKOTRIENE A-4 HYDROLASE"/>
    <property type="match status" value="1"/>
</dbReference>
<evidence type="ECO:0000256" key="7">
    <source>
        <dbReference type="ARBA" id="ARBA00022833"/>
    </source>
</evidence>
<feature type="active site" description="Proton donor" evidence="9">
    <location>
        <position position="388"/>
    </location>
</feature>
<dbReference type="SMART" id="SM01263">
    <property type="entry name" value="Leuk-A4-hydro_C"/>
    <property type="match status" value="1"/>
</dbReference>
<dbReference type="PRINTS" id="PR00756">
    <property type="entry name" value="ALADIPTASE"/>
</dbReference>
<dbReference type="InterPro" id="IPR001930">
    <property type="entry name" value="Peptidase_M1"/>
</dbReference>
<feature type="binding site" evidence="11">
    <location>
        <position position="303"/>
    </location>
    <ligand>
        <name>Zn(2+)</name>
        <dbReference type="ChEBI" id="CHEBI:29105"/>
        <note>catalytic</note>
    </ligand>
</feature>
<dbReference type="GO" id="GO:0004301">
    <property type="term" value="F:epoxide hydrolase activity"/>
    <property type="evidence" value="ECO:0007669"/>
    <property type="project" value="TreeGrafter"/>
</dbReference>
<protein>
    <recommendedName>
        <fullName evidence="12">Peptidase M1 leukotriene A4 hydrolase/aminopeptidase C-terminal domain-containing protein</fullName>
    </recommendedName>
</protein>
<evidence type="ECO:0000256" key="6">
    <source>
        <dbReference type="ARBA" id="ARBA00022801"/>
    </source>
</evidence>
<keyword evidence="3" id="KW-0963">Cytoplasm</keyword>
<dbReference type="AlphaFoldDB" id="A0A067N178"/>
<dbReference type="OrthoDB" id="79562at2759"/>
<comment type="similarity">
    <text evidence="2">Belongs to the peptidase M1 family.</text>
</comment>
<dbReference type="Proteomes" id="UP000027195">
    <property type="component" value="Unassembled WGS sequence"/>
</dbReference>
<gene>
    <name evidence="13" type="ORF">BOTBODRAFT_29714</name>
</gene>
<keyword evidence="8" id="KW-0482">Metalloprotease</keyword>
<evidence type="ECO:0000256" key="11">
    <source>
        <dbReference type="PIRSR" id="PIRSR634015-3"/>
    </source>
</evidence>
<evidence type="ECO:0000256" key="1">
    <source>
        <dbReference type="ARBA" id="ARBA00004496"/>
    </source>
</evidence>
<dbReference type="InterPro" id="IPR042097">
    <property type="entry name" value="Aminopeptidase_N-like_N_sf"/>
</dbReference>
<dbReference type="SUPFAM" id="SSF63737">
    <property type="entry name" value="Leukotriene A4 hydrolase N-terminal domain"/>
    <property type="match status" value="1"/>
</dbReference>
<dbReference type="InterPro" id="IPR034015">
    <property type="entry name" value="M1_LTA4H"/>
</dbReference>
<dbReference type="MEROPS" id="M01.004"/>
<evidence type="ECO:0000256" key="4">
    <source>
        <dbReference type="ARBA" id="ARBA00022670"/>
    </source>
</evidence>
<evidence type="ECO:0000256" key="10">
    <source>
        <dbReference type="PIRSR" id="PIRSR634015-2"/>
    </source>
</evidence>
<comment type="cofactor">
    <cofactor evidence="11">
        <name>Zn(2+)</name>
        <dbReference type="ChEBI" id="CHEBI:29105"/>
    </cofactor>
    <text evidence="11">Binds 1 zinc ion per subunit.</text>
</comment>
<proteinExistence type="inferred from homology"/>
<feature type="binding site" evidence="10">
    <location>
        <begin position="270"/>
        <end position="275"/>
    </location>
    <ligand>
        <name>a peptide</name>
        <dbReference type="ChEBI" id="CHEBI:60466"/>
    </ligand>
</feature>
<evidence type="ECO:0000256" key="3">
    <source>
        <dbReference type="ARBA" id="ARBA00022490"/>
    </source>
</evidence>
<dbReference type="InterPro" id="IPR027268">
    <property type="entry name" value="Peptidase_M4/M1_CTD_sf"/>
</dbReference>
<evidence type="ECO:0000259" key="12">
    <source>
        <dbReference type="SMART" id="SM01263"/>
    </source>
</evidence>
<dbReference type="EMBL" id="KL198023">
    <property type="protein sequence ID" value="KDQ17536.1"/>
    <property type="molecule type" value="Genomic_DNA"/>
</dbReference>
<feature type="binding site" evidence="10">
    <location>
        <begin position="581"/>
        <end position="583"/>
    </location>
    <ligand>
        <name>a peptide</name>
        <dbReference type="ChEBI" id="CHEBI:60466"/>
    </ligand>
</feature>
<evidence type="ECO:0000313" key="13">
    <source>
        <dbReference type="EMBL" id="KDQ17536.1"/>
    </source>
</evidence>